<feature type="domain" description="Alpha/beta hydrolase fold-3" evidence="3">
    <location>
        <begin position="260"/>
        <end position="379"/>
    </location>
</feature>
<dbReference type="Proteomes" id="UP000799424">
    <property type="component" value="Unassembled WGS sequence"/>
</dbReference>
<reference evidence="4" key="1">
    <citation type="journal article" date="2020" name="Stud. Mycol.">
        <title>101 Dothideomycetes genomes: a test case for predicting lifestyles and emergence of pathogens.</title>
        <authorList>
            <person name="Haridas S."/>
            <person name="Albert R."/>
            <person name="Binder M."/>
            <person name="Bloem J."/>
            <person name="Labutti K."/>
            <person name="Salamov A."/>
            <person name="Andreopoulos B."/>
            <person name="Baker S."/>
            <person name="Barry K."/>
            <person name="Bills G."/>
            <person name="Bluhm B."/>
            <person name="Cannon C."/>
            <person name="Castanera R."/>
            <person name="Culley D."/>
            <person name="Daum C."/>
            <person name="Ezra D."/>
            <person name="Gonzalez J."/>
            <person name="Henrissat B."/>
            <person name="Kuo A."/>
            <person name="Liang C."/>
            <person name="Lipzen A."/>
            <person name="Lutzoni F."/>
            <person name="Magnuson J."/>
            <person name="Mondo S."/>
            <person name="Nolan M."/>
            <person name="Ohm R."/>
            <person name="Pangilinan J."/>
            <person name="Park H.-J."/>
            <person name="Ramirez L."/>
            <person name="Alfaro M."/>
            <person name="Sun H."/>
            <person name="Tritt A."/>
            <person name="Yoshinaga Y."/>
            <person name="Zwiers L.-H."/>
            <person name="Turgeon B."/>
            <person name="Goodwin S."/>
            <person name="Spatafora J."/>
            <person name="Crous P."/>
            <person name="Grigoriev I."/>
        </authorList>
    </citation>
    <scope>NUCLEOTIDE SEQUENCE</scope>
    <source>
        <strain evidence="4">CBS 113818</strain>
    </source>
</reference>
<dbReference type="PANTHER" id="PTHR48081">
    <property type="entry name" value="AB HYDROLASE SUPERFAMILY PROTEIN C4A8.06C"/>
    <property type="match status" value="1"/>
</dbReference>
<dbReference type="PANTHER" id="PTHR48081:SF8">
    <property type="entry name" value="ALPHA_BETA HYDROLASE FOLD-3 DOMAIN-CONTAINING PROTEIN-RELATED"/>
    <property type="match status" value="1"/>
</dbReference>
<dbReference type="InterPro" id="IPR050300">
    <property type="entry name" value="GDXG_lipolytic_enzyme"/>
</dbReference>
<name>A0A6A7A7T5_9PLEO</name>
<dbReference type="InterPro" id="IPR013094">
    <property type="entry name" value="AB_hydrolase_3"/>
</dbReference>
<proteinExistence type="predicted"/>
<dbReference type="GO" id="GO:0016787">
    <property type="term" value="F:hydrolase activity"/>
    <property type="evidence" value="ECO:0007669"/>
    <property type="project" value="UniProtKB-KW"/>
</dbReference>
<keyword evidence="1 4" id="KW-0378">Hydrolase</keyword>
<organism evidence="4 5">
    <name type="scientific">Ophiobolus disseminans</name>
    <dbReference type="NCBI Taxonomy" id="1469910"/>
    <lineage>
        <taxon>Eukaryota</taxon>
        <taxon>Fungi</taxon>
        <taxon>Dikarya</taxon>
        <taxon>Ascomycota</taxon>
        <taxon>Pezizomycotina</taxon>
        <taxon>Dothideomycetes</taxon>
        <taxon>Pleosporomycetidae</taxon>
        <taxon>Pleosporales</taxon>
        <taxon>Pleosporineae</taxon>
        <taxon>Phaeosphaeriaceae</taxon>
        <taxon>Ophiobolus</taxon>
    </lineage>
</organism>
<keyword evidence="5" id="KW-1185">Reference proteome</keyword>
<evidence type="ECO:0000259" key="3">
    <source>
        <dbReference type="Pfam" id="PF07859"/>
    </source>
</evidence>
<feature type="compositionally biased region" description="Polar residues" evidence="2">
    <location>
        <begin position="433"/>
        <end position="442"/>
    </location>
</feature>
<evidence type="ECO:0000256" key="2">
    <source>
        <dbReference type="SAM" id="MobiDB-lite"/>
    </source>
</evidence>
<sequence>MPGSRPRWMLHVQAQFWRVLMGIGMMLHKLARPRPPHPAFFEDIDATVSPLKGKFRLNFYVPKDYKKQKKLKGNKRYPVVVNFHGGGFVLGTAKDDARWCGIVVEQVGAVVVSVAYRLAPELPFPTAVEDGADAILYLAQHANEFMLDPDRFAVSGFSSGGNMSFTVPLCLQGELFDRTPSGARIIDGRAGSVPNALIMPPPTTIAANTPNGSRVPLVRQKSRLDRLAMLRQTGASSLSLVSSYKDESSGGAVSVMTEGSNAIVKIRGIVSFYPPTDYTQTRAQRRATCVRADQNLPAVFTELFDDSYLQPPSLDLAHPWLSPGVAPTRMLEALPDDIVMFCCEWDMLLAEGERFRDRLQKDLGKRIKYVQVNGVPHGWDKAPNPLRESPGAREQYMVACKELKRMFDIEDEGEDSDHSNGDVPSRKYRKNVDLNSMPMQQQDRLKVPV</sequence>
<gene>
    <name evidence="4" type="ORF">CC86DRAFT_368901</name>
</gene>
<feature type="region of interest" description="Disordered" evidence="2">
    <location>
        <begin position="409"/>
        <end position="449"/>
    </location>
</feature>
<dbReference type="Pfam" id="PF07859">
    <property type="entry name" value="Abhydrolase_3"/>
    <property type="match status" value="2"/>
</dbReference>
<feature type="domain" description="Alpha/beta hydrolase fold-3" evidence="3">
    <location>
        <begin position="80"/>
        <end position="172"/>
    </location>
</feature>
<dbReference type="OrthoDB" id="433474at2759"/>
<dbReference type="SUPFAM" id="SSF53474">
    <property type="entry name" value="alpha/beta-Hydrolases"/>
    <property type="match status" value="1"/>
</dbReference>
<dbReference type="Gene3D" id="3.40.50.1820">
    <property type="entry name" value="alpha/beta hydrolase"/>
    <property type="match status" value="2"/>
</dbReference>
<dbReference type="EMBL" id="MU006222">
    <property type="protein sequence ID" value="KAF2828757.1"/>
    <property type="molecule type" value="Genomic_DNA"/>
</dbReference>
<protein>
    <submittedName>
        <fullName evidence="4">Alpha/beta-hydrolase</fullName>
    </submittedName>
</protein>
<accession>A0A6A7A7T5</accession>
<dbReference type="AlphaFoldDB" id="A0A6A7A7T5"/>
<dbReference type="InterPro" id="IPR029058">
    <property type="entry name" value="AB_hydrolase_fold"/>
</dbReference>
<evidence type="ECO:0000313" key="5">
    <source>
        <dbReference type="Proteomes" id="UP000799424"/>
    </source>
</evidence>
<evidence type="ECO:0000256" key="1">
    <source>
        <dbReference type="ARBA" id="ARBA00022801"/>
    </source>
</evidence>
<evidence type="ECO:0000313" key="4">
    <source>
        <dbReference type="EMBL" id="KAF2828757.1"/>
    </source>
</evidence>